<keyword evidence="1" id="KW-1133">Transmembrane helix</keyword>
<sequence length="97" mass="10112">MDGPLAWYESPWWQPAAFAIFLMACLGYPLAAVARRMRGRRGAPVAAWPARVLVATVLATVLGFLAYFGVLIVAGASVLGPASSAAPYHGSCSSSSL</sequence>
<proteinExistence type="predicted"/>
<gene>
    <name evidence="2" type="ORF">E1294_40445</name>
</gene>
<feature type="transmembrane region" description="Helical" evidence="1">
    <location>
        <begin position="12"/>
        <end position="31"/>
    </location>
</feature>
<dbReference type="AlphaFoldDB" id="A0A4V2YD27"/>
<evidence type="ECO:0000313" key="3">
    <source>
        <dbReference type="Proteomes" id="UP000294543"/>
    </source>
</evidence>
<comment type="caution">
    <text evidence="2">The sequence shown here is derived from an EMBL/GenBank/DDBJ whole genome shotgun (WGS) entry which is preliminary data.</text>
</comment>
<keyword evidence="3" id="KW-1185">Reference proteome</keyword>
<evidence type="ECO:0000313" key="2">
    <source>
        <dbReference type="EMBL" id="TDD13596.1"/>
    </source>
</evidence>
<dbReference type="Proteomes" id="UP000294543">
    <property type="component" value="Unassembled WGS sequence"/>
</dbReference>
<keyword evidence="1" id="KW-0812">Transmembrane</keyword>
<feature type="transmembrane region" description="Helical" evidence="1">
    <location>
        <begin position="52"/>
        <end position="79"/>
    </location>
</feature>
<name>A0A4V2YD27_9ACTN</name>
<dbReference type="RefSeq" id="WP_132516256.1">
    <property type="nucleotide sequence ID" value="NZ_SMKP01000170.1"/>
</dbReference>
<protein>
    <submittedName>
        <fullName evidence="2">Uncharacterized protein</fullName>
    </submittedName>
</protein>
<dbReference type="EMBL" id="SMKP01000170">
    <property type="protein sequence ID" value="TDD13596.1"/>
    <property type="molecule type" value="Genomic_DNA"/>
</dbReference>
<accession>A0A4V2YD27</accession>
<organism evidence="2 3">
    <name type="scientific">Nonomuraea diastatica</name>
    <dbReference type="NCBI Taxonomy" id="1848329"/>
    <lineage>
        <taxon>Bacteria</taxon>
        <taxon>Bacillati</taxon>
        <taxon>Actinomycetota</taxon>
        <taxon>Actinomycetes</taxon>
        <taxon>Streptosporangiales</taxon>
        <taxon>Streptosporangiaceae</taxon>
        <taxon>Nonomuraea</taxon>
    </lineage>
</organism>
<keyword evidence="1" id="KW-0472">Membrane</keyword>
<reference evidence="2 3" key="1">
    <citation type="submission" date="2019-03" db="EMBL/GenBank/DDBJ databases">
        <title>Draft genome sequences of novel Actinobacteria.</title>
        <authorList>
            <person name="Sahin N."/>
            <person name="Ay H."/>
            <person name="Saygin H."/>
        </authorList>
    </citation>
    <scope>NUCLEOTIDE SEQUENCE [LARGE SCALE GENOMIC DNA]</scope>
    <source>
        <strain evidence="2 3">KC712</strain>
    </source>
</reference>
<evidence type="ECO:0000256" key="1">
    <source>
        <dbReference type="SAM" id="Phobius"/>
    </source>
</evidence>